<evidence type="ECO:0000259" key="6">
    <source>
        <dbReference type="PROSITE" id="PS50011"/>
    </source>
</evidence>
<keyword evidence="4" id="KW-0418">Kinase</keyword>
<evidence type="ECO:0000256" key="5">
    <source>
        <dbReference type="ARBA" id="ARBA00022840"/>
    </source>
</evidence>
<evidence type="ECO:0000256" key="1">
    <source>
        <dbReference type="ARBA" id="ARBA00022527"/>
    </source>
</evidence>
<accession>A0A243RH80</accession>
<dbReference type="InterPro" id="IPR000719">
    <property type="entry name" value="Prot_kinase_dom"/>
</dbReference>
<feature type="domain" description="Protein kinase" evidence="6">
    <location>
        <begin position="21"/>
        <end position="271"/>
    </location>
</feature>
<evidence type="ECO:0000313" key="8">
    <source>
        <dbReference type="Proteomes" id="UP000194761"/>
    </source>
</evidence>
<keyword evidence="2" id="KW-0808">Transferase</keyword>
<dbReference type="InterPro" id="IPR011009">
    <property type="entry name" value="Kinase-like_dom_sf"/>
</dbReference>
<dbReference type="SMART" id="SM00220">
    <property type="entry name" value="S_TKc"/>
    <property type="match status" value="1"/>
</dbReference>
<keyword evidence="1" id="KW-0723">Serine/threonine-protein kinase</keyword>
<dbReference type="PROSITE" id="PS00108">
    <property type="entry name" value="PROTEIN_KINASE_ST"/>
    <property type="match status" value="1"/>
</dbReference>
<feature type="non-terminal residue" evidence="7">
    <location>
        <position position="554"/>
    </location>
</feature>
<name>A0A243RH80_9ACTN</name>
<keyword evidence="5" id="KW-0067">ATP-binding</keyword>
<organism evidence="7 8">
    <name type="scientific">Streptosporangium minutum</name>
    <dbReference type="NCBI Taxonomy" id="569862"/>
    <lineage>
        <taxon>Bacteria</taxon>
        <taxon>Bacillati</taxon>
        <taxon>Actinomycetota</taxon>
        <taxon>Actinomycetes</taxon>
        <taxon>Streptosporangiales</taxon>
        <taxon>Streptosporangiaceae</taxon>
        <taxon>Streptosporangium</taxon>
    </lineage>
</organism>
<dbReference type="AlphaFoldDB" id="A0A243RH80"/>
<dbReference type="PROSITE" id="PS50011">
    <property type="entry name" value="PROTEIN_KINASE_DOM"/>
    <property type="match status" value="1"/>
</dbReference>
<dbReference type="RefSeq" id="WP_133061778.1">
    <property type="nucleotide sequence ID" value="NZ_NGFP01000137.1"/>
</dbReference>
<dbReference type="Gene3D" id="1.10.510.10">
    <property type="entry name" value="Transferase(Phosphotransferase) domain 1"/>
    <property type="match status" value="1"/>
</dbReference>
<reference evidence="7 8" key="1">
    <citation type="submission" date="2017-05" db="EMBL/GenBank/DDBJ databases">
        <title>Biotechnological potential of actinobacteria isolated from South African environments.</title>
        <authorList>
            <person name="Le Roes-Hill M."/>
            <person name="Prins A."/>
            <person name="Durrell K.A."/>
        </authorList>
    </citation>
    <scope>NUCLEOTIDE SEQUENCE [LARGE SCALE GENOMIC DNA]</scope>
    <source>
        <strain evidence="7">M26</strain>
    </source>
</reference>
<proteinExistence type="predicted"/>
<evidence type="ECO:0000256" key="2">
    <source>
        <dbReference type="ARBA" id="ARBA00022679"/>
    </source>
</evidence>
<sequence>MTGPPPPPTFPTFPRELLLSYDPLEFIGRGGEADVYLCGVRPGDDLAAVKVYRDKTIDLAMRADLTDERYLRHVPRLLGYGNTPDVHGVMVGWEAQEYFGCGSLRTVMSGREGFPEAEIREITAELAACVAFWQSEIRYNHTDVKPDNILVRSVAPYRFVIGDFGGAVRNTASQEIGTVLASHRYMAPEALQARRGEPPAWWSVGVIVYELFTGRTPYHDLAEGDIPAVLRQARPFDLSAIADPRWRMLVQGLLTVDRDSRWQHRQVAGWLMGDTPSTPTPTRRFEPITFAGRTYGQPGELVLDMQDRWTLAVAWLLEGNARRLADWIGRGFADLGFDPAPLERLGGSGAGGEACHLALAALAAHFLPDRVPRYKDCVIDDAGLLCLARGTVEDARTLREILESGVLPYAARHECAHRRMCPDGCRVLGRVADEVPRTVAEVVRRLSWLRPVIERHARSLGHDLPPGGVPAAGDMCLAWSAAAELTLRPGALGGFLARIRKVKSDAPWWIRERRAAHDADVESVPGRGMIVVTRLLARYAPAPAPVPALVPAPA</sequence>
<evidence type="ECO:0000256" key="4">
    <source>
        <dbReference type="ARBA" id="ARBA00022777"/>
    </source>
</evidence>
<dbReference type="GO" id="GO:0004674">
    <property type="term" value="F:protein serine/threonine kinase activity"/>
    <property type="evidence" value="ECO:0007669"/>
    <property type="project" value="UniProtKB-KW"/>
</dbReference>
<keyword evidence="3" id="KW-0547">Nucleotide-binding</keyword>
<protein>
    <recommendedName>
        <fullName evidence="6">Protein kinase domain-containing protein</fullName>
    </recommendedName>
</protein>
<evidence type="ECO:0000313" key="7">
    <source>
        <dbReference type="EMBL" id="OUC93421.1"/>
    </source>
</evidence>
<gene>
    <name evidence="7" type="ORF">CA984_26425</name>
</gene>
<dbReference type="Pfam" id="PF00069">
    <property type="entry name" value="Pkinase"/>
    <property type="match status" value="1"/>
</dbReference>
<dbReference type="InterPro" id="IPR008271">
    <property type="entry name" value="Ser/Thr_kinase_AS"/>
</dbReference>
<comment type="caution">
    <text evidence="7">The sequence shown here is derived from an EMBL/GenBank/DDBJ whole genome shotgun (WGS) entry which is preliminary data.</text>
</comment>
<dbReference type="PANTHER" id="PTHR24351">
    <property type="entry name" value="RIBOSOMAL PROTEIN S6 KINASE"/>
    <property type="match status" value="1"/>
</dbReference>
<dbReference type="EMBL" id="NGFP01000137">
    <property type="protein sequence ID" value="OUC93421.1"/>
    <property type="molecule type" value="Genomic_DNA"/>
</dbReference>
<dbReference type="Proteomes" id="UP000194761">
    <property type="component" value="Unassembled WGS sequence"/>
</dbReference>
<evidence type="ECO:0000256" key="3">
    <source>
        <dbReference type="ARBA" id="ARBA00022741"/>
    </source>
</evidence>
<dbReference type="SUPFAM" id="SSF56112">
    <property type="entry name" value="Protein kinase-like (PK-like)"/>
    <property type="match status" value="1"/>
</dbReference>
<dbReference type="GO" id="GO:0005524">
    <property type="term" value="F:ATP binding"/>
    <property type="evidence" value="ECO:0007669"/>
    <property type="project" value="UniProtKB-KW"/>
</dbReference>
<keyword evidence="8" id="KW-1185">Reference proteome</keyword>